<keyword evidence="2" id="KW-1185">Reference proteome</keyword>
<gene>
    <name evidence="1" type="ORF">ACFFHU_18340</name>
</gene>
<name>A0ABV6NZ80_9ACTN</name>
<protein>
    <submittedName>
        <fullName evidence="1">SRPBCC family protein</fullName>
    </submittedName>
</protein>
<comment type="caution">
    <text evidence="1">The sequence shown here is derived from an EMBL/GenBank/DDBJ whole genome shotgun (WGS) entry which is preliminary data.</text>
</comment>
<dbReference type="Proteomes" id="UP001589894">
    <property type="component" value="Unassembled WGS sequence"/>
</dbReference>
<evidence type="ECO:0000313" key="1">
    <source>
        <dbReference type="EMBL" id="MFC0566086.1"/>
    </source>
</evidence>
<dbReference type="Pfam" id="PF10604">
    <property type="entry name" value="Polyketide_cyc2"/>
    <property type="match status" value="1"/>
</dbReference>
<dbReference type="InterPro" id="IPR019587">
    <property type="entry name" value="Polyketide_cyclase/dehydratase"/>
</dbReference>
<reference evidence="1 2" key="1">
    <citation type="submission" date="2024-09" db="EMBL/GenBank/DDBJ databases">
        <authorList>
            <person name="Sun Q."/>
            <person name="Mori K."/>
        </authorList>
    </citation>
    <scope>NUCLEOTIDE SEQUENCE [LARGE SCALE GENOMIC DNA]</scope>
    <source>
        <strain evidence="1 2">TBRC 2205</strain>
    </source>
</reference>
<organism evidence="1 2">
    <name type="scientific">Plantactinospora siamensis</name>
    <dbReference type="NCBI Taxonomy" id="555372"/>
    <lineage>
        <taxon>Bacteria</taxon>
        <taxon>Bacillati</taxon>
        <taxon>Actinomycetota</taxon>
        <taxon>Actinomycetes</taxon>
        <taxon>Micromonosporales</taxon>
        <taxon>Micromonosporaceae</taxon>
        <taxon>Plantactinospora</taxon>
    </lineage>
</organism>
<proteinExistence type="predicted"/>
<dbReference type="Gene3D" id="3.30.530.20">
    <property type="match status" value="1"/>
</dbReference>
<dbReference type="InterPro" id="IPR023393">
    <property type="entry name" value="START-like_dom_sf"/>
</dbReference>
<dbReference type="SUPFAM" id="SSF55961">
    <property type="entry name" value="Bet v1-like"/>
    <property type="match status" value="1"/>
</dbReference>
<sequence>MRYVARVTIEASAEEVWQVLSDVRRWPEWTPTMSRVEVLEDGPLRVGSRARVRQPRLREATWTVCRLEPGRSFAWVTRAAGLRCLGDHVVTPGPDGTHVELVAELTGPFEPLTRPIYGRLFQRYVETEGASLKRLCESGVPGRPSDAGHLNG</sequence>
<dbReference type="RefSeq" id="WP_377340493.1">
    <property type="nucleotide sequence ID" value="NZ_JBHLUE010000016.1"/>
</dbReference>
<accession>A0ABV6NZ80</accession>
<evidence type="ECO:0000313" key="2">
    <source>
        <dbReference type="Proteomes" id="UP001589894"/>
    </source>
</evidence>
<dbReference type="EMBL" id="JBHLUE010000016">
    <property type="protein sequence ID" value="MFC0566086.1"/>
    <property type="molecule type" value="Genomic_DNA"/>
</dbReference>